<sequence length="1127" mass="124638">MAGYISDPFAAPDPSSVTPVIAPAQLSKLPVTYVLPQILDSVRRRRVTIINSATGTGKSTLVPPMLTAHLGKVITCLPKRLACKSIMNTLKSQNPNLNIGLRLGHNYRIGPASPDVLVTTTAYLLRLLCNHPQYFDRVSVVIVDEVHERGVDCDLICTFLRRLLRTNLAIRVVLMSATMDATSYENYFTTSFSSAATIVVKGRQYSVELHYAEDLYKDVPTSDMRTLVDETIGGEGRSLSMKVKKCQYSACLQIVERFCTLTSAVLIFVSGMNDILTLTELIDDLTGGDKTCIPVHGDIPIDDLMDAFETGVGKKVIISTNAAESSVTFPDVDVVIDLGTRKSVVYDAQRHRKMLMEEWVSQSTIDQRKGRTGRVRPGRCFRLWSKDRKVLANEIGEIGRMPLDDVVLTLKEIVGGEVLPVLTECIEPPDTGHVDKSFSELHRFGLLDSSDDASELTRLGEFVSRMGLDVDLGRFIGLAVQFGAIKEAIYFAAAMAGSRTPFALANPLVQTDVDQYNDIMSRSFFGKVLFDRGHWSEPAEIVLLMLAFESKVGFKTREEAEMEEEEDSDEDEDEGEGGDENGGKKMRMGTFCRSYGCSGSRIVPLCGMRRSIRDRVARFLRVEPSELDLESGEESFNSSKFDIIKVLLLWVFTDRLMKADFKRESESKAQLANCAKNPGEFSVPLQGVGGVVKEEMLKKLFPANLPFEIRNNHHQQYNAYCDFSSSIQPIETAVDALARSFVTLLKEKGVGVIVIFYDYEVFAGGDEEVNDEQGSEDEWEDYEVEKAWNGVAAQRVQKARVVYPAGDSIGENCPDGGLSGENFEDGSVERTWDCDLVARPSDFTKLKKLLKKYASNNTHCRGQSVVTTFSTCQISVNLYSALNEVSVSQDEIEEAFMNEAVKSWGRQDISAKQTCVFFEKEGEYEDATIGARMLGQLAKGRRKENCIKMVDRDGEPKEVKVVMDLPVRSFKFTDSFEPSFLSENSVVGSYLSRAHEGVDDDEIWVVAANRLDMSGGGSKAENLTMLPSGEFVKKALACFGIGGGRGLDGEIGKECLDFSVDCMGLKEELVCEPWLVNRLFKIMDIDPFSLQGYPALVVVDDVDEEEEVIVLPVGAAAGGGGREVSGW</sequence>
<dbReference type="OrthoDB" id="66977at2759"/>
<dbReference type="EMBL" id="BRXW01000522">
    <property type="protein sequence ID" value="GMH62895.1"/>
    <property type="molecule type" value="Genomic_DNA"/>
</dbReference>
<dbReference type="InterPro" id="IPR001650">
    <property type="entry name" value="Helicase_C-like"/>
</dbReference>
<gene>
    <name evidence="8" type="ORF">TrLO_g1082</name>
</gene>
<dbReference type="PANTHER" id="PTHR18934">
    <property type="entry name" value="ATP-DEPENDENT RNA HELICASE"/>
    <property type="match status" value="1"/>
</dbReference>
<proteinExistence type="predicted"/>
<dbReference type="Gene3D" id="1.20.120.1080">
    <property type="match status" value="1"/>
</dbReference>
<comment type="caution">
    <text evidence="8">The sequence shown here is derived from an EMBL/GenBank/DDBJ whole genome shotgun (WGS) entry which is preliminary data.</text>
</comment>
<keyword evidence="9" id="KW-1185">Reference proteome</keyword>
<evidence type="ECO:0000256" key="5">
    <source>
        <dbReference type="SAM" id="MobiDB-lite"/>
    </source>
</evidence>
<evidence type="ECO:0000313" key="8">
    <source>
        <dbReference type="EMBL" id="GMH62895.1"/>
    </source>
</evidence>
<protein>
    <submittedName>
        <fullName evidence="8">Uncharacterized protein</fullName>
    </submittedName>
</protein>
<dbReference type="Pfam" id="PF00271">
    <property type="entry name" value="Helicase_C"/>
    <property type="match status" value="1"/>
</dbReference>
<evidence type="ECO:0000256" key="3">
    <source>
        <dbReference type="ARBA" id="ARBA00022806"/>
    </source>
</evidence>
<dbReference type="InterPro" id="IPR002464">
    <property type="entry name" value="DNA/RNA_helicase_DEAH_CS"/>
</dbReference>
<reference evidence="9" key="1">
    <citation type="journal article" date="2023" name="Commun. Biol.">
        <title>Genome analysis of Parmales, the sister group of diatoms, reveals the evolutionary specialization of diatoms from phago-mixotrophs to photoautotrophs.</title>
        <authorList>
            <person name="Ban H."/>
            <person name="Sato S."/>
            <person name="Yoshikawa S."/>
            <person name="Yamada K."/>
            <person name="Nakamura Y."/>
            <person name="Ichinomiya M."/>
            <person name="Sato N."/>
            <person name="Blanc-Mathieu R."/>
            <person name="Endo H."/>
            <person name="Kuwata A."/>
            <person name="Ogata H."/>
        </authorList>
    </citation>
    <scope>NUCLEOTIDE SEQUENCE [LARGE SCALE GENOMIC DNA]</scope>
    <source>
        <strain evidence="9">NIES 3700</strain>
    </source>
</reference>
<feature type="compositionally biased region" description="Acidic residues" evidence="5">
    <location>
        <begin position="560"/>
        <end position="579"/>
    </location>
</feature>
<evidence type="ECO:0000256" key="2">
    <source>
        <dbReference type="ARBA" id="ARBA00022801"/>
    </source>
</evidence>
<organism evidence="8 9">
    <name type="scientific">Triparma laevis f. longispina</name>
    <dbReference type="NCBI Taxonomy" id="1714387"/>
    <lineage>
        <taxon>Eukaryota</taxon>
        <taxon>Sar</taxon>
        <taxon>Stramenopiles</taxon>
        <taxon>Ochrophyta</taxon>
        <taxon>Bolidophyceae</taxon>
        <taxon>Parmales</taxon>
        <taxon>Triparmaceae</taxon>
        <taxon>Triparma</taxon>
    </lineage>
</organism>
<dbReference type="Gene3D" id="3.40.50.300">
    <property type="entry name" value="P-loop containing nucleotide triphosphate hydrolases"/>
    <property type="match status" value="2"/>
</dbReference>
<accession>A0A9W7A485</accession>
<dbReference type="PROSITE" id="PS00690">
    <property type="entry name" value="DEAH_ATP_HELICASE"/>
    <property type="match status" value="1"/>
</dbReference>
<dbReference type="SMART" id="SM00487">
    <property type="entry name" value="DEXDc"/>
    <property type="match status" value="1"/>
</dbReference>
<evidence type="ECO:0000256" key="4">
    <source>
        <dbReference type="ARBA" id="ARBA00022840"/>
    </source>
</evidence>
<keyword evidence="3" id="KW-0347">Helicase</keyword>
<dbReference type="GO" id="GO:0004386">
    <property type="term" value="F:helicase activity"/>
    <property type="evidence" value="ECO:0007669"/>
    <property type="project" value="UniProtKB-KW"/>
</dbReference>
<feature type="domain" description="Helicase ATP-binding" evidence="6">
    <location>
        <begin position="39"/>
        <end position="188"/>
    </location>
</feature>
<dbReference type="SMART" id="SM00490">
    <property type="entry name" value="HELICc"/>
    <property type="match status" value="1"/>
</dbReference>
<evidence type="ECO:0000259" key="7">
    <source>
        <dbReference type="PROSITE" id="PS51194"/>
    </source>
</evidence>
<dbReference type="CDD" id="cd18791">
    <property type="entry name" value="SF2_C_RHA"/>
    <property type="match status" value="1"/>
</dbReference>
<dbReference type="InterPro" id="IPR014001">
    <property type="entry name" value="Helicase_ATP-bd"/>
</dbReference>
<dbReference type="PROSITE" id="PS51194">
    <property type="entry name" value="HELICASE_CTER"/>
    <property type="match status" value="1"/>
</dbReference>
<name>A0A9W7A485_9STRA</name>
<dbReference type="Proteomes" id="UP001165122">
    <property type="component" value="Unassembled WGS sequence"/>
</dbReference>
<feature type="domain" description="Helicase C-terminal" evidence="7">
    <location>
        <begin position="253"/>
        <end position="414"/>
    </location>
</feature>
<keyword evidence="4" id="KW-0067">ATP-binding</keyword>
<dbReference type="Pfam" id="PF00270">
    <property type="entry name" value="DEAD"/>
    <property type="match status" value="1"/>
</dbReference>
<evidence type="ECO:0000259" key="6">
    <source>
        <dbReference type="PROSITE" id="PS51192"/>
    </source>
</evidence>
<dbReference type="InterPro" id="IPR011545">
    <property type="entry name" value="DEAD/DEAH_box_helicase_dom"/>
</dbReference>
<dbReference type="GO" id="GO:0003723">
    <property type="term" value="F:RNA binding"/>
    <property type="evidence" value="ECO:0007669"/>
    <property type="project" value="TreeGrafter"/>
</dbReference>
<feature type="region of interest" description="Disordered" evidence="5">
    <location>
        <begin position="557"/>
        <end position="585"/>
    </location>
</feature>
<keyword evidence="2" id="KW-0378">Hydrolase</keyword>
<dbReference type="CDD" id="cd17917">
    <property type="entry name" value="DEXHc_RHA-like"/>
    <property type="match status" value="1"/>
</dbReference>
<evidence type="ECO:0000256" key="1">
    <source>
        <dbReference type="ARBA" id="ARBA00022741"/>
    </source>
</evidence>
<dbReference type="SUPFAM" id="SSF52540">
    <property type="entry name" value="P-loop containing nucleoside triphosphate hydrolases"/>
    <property type="match status" value="1"/>
</dbReference>
<dbReference type="PROSITE" id="PS51192">
    <property type="entry name" value="HELICASE_ATP_BIND_1"/>
    <property type="match status" value="1"/>
</dbReference>
<dbReference type="InterPro" id="IPR027417">
    <property type="entry name" value="P-loop_NTPase"/>
</dbReference>
<dbReference type="GO" id="GO:0005524">
    <property type="term" value="F:ATP binding"/>
    <property type="evidence" value="ECO:0007669"/>
    <property type="project" value="UniProtKB-KW"/>
</dbReference>
<dbReference type="AlphaFoldDB" id="A0A9W7A485"/>
<keyword evidence="1" id="KW-0547">Nucleotide-binding</keyword>
<dbReference type="PANTHER" id="PTHR18934:SF221">
    <property type="entry name" value="ATP-DEPENDENT RNA HELICASE DHX34-RELATED"/>
    <property type="match status" value="1"/>
</dbReference>
<evidence type="ECO:0000313" key="9">
    <source>
        <dbReference type="Proteomes" id="UP001165122"/>
    </source>
</evidence>
<dbReference type="GO" id="GO:0016787">
    <property type="term" value="F:hydrolase activity"/>
    <property type="evidence" value="ECO:0007669"/>
    <property type="project" value="UniProtKB-KW"/>
</dbReference>